<name>A0A8H6XCR7_9AGAR</name>
<proteinExistence type="inferred from homology"/>
<reference evidence="4" key="1">
    <citation type="submission" date="2020-05" db="EMBL/GenBank/DDBJ databases">
        <title>Mycena genomes resolve the evolution of fungal bioluminescence.</title>
        <authorList>
            <person name="Tsai I.J."/>
        </authorList>
    </citation>
    <scope>NUCLEOTIDE SEQUENCE</scope>
    <source>
        <strain evidence="4">CCC161011</strain>
    </source>
</reference>
<evidence type="ECO:0008006" key="6">
    <source>
        <dbReference type="Google" id="ProtNLM"/>
    </source>
</evidence>
<sequence>MSLPVLHIWPGQWELLSFHLPSLVACAPSSVDGTRQVQYFALHKSRPLAIWILTISDTRPASCDLTIFNHQPPKKTAWCSHVEAKLGDLTSYMLYSLPTNWEKLTGITLAYALPVPQRYYLLDYGLRQPNQKGCSSLPTLACSSPRPLPDHQEQIAQTFQREKVLQTARDCLDIYARLLGENQFVYHGRLTTLDIVLAAHILVIIKPPFPDRLLSDLLTDSYPTLVSHAERILARSLELPPPIHTSPGGHSIWSLLPSLPHNEQRTTGKK</sequence>
<dbReference type="OrthoDB" id="5835136at2759"/>
<evidence type="ECO:0000256" key="1">
    <source>
        <dbReference type="ARBA" id="ARBA00009170"/>
    </source>
</evidence>
<evidence type="ECO:0000259" key="3">
    <source>
        <dbReference type="Pfam" id="PF17171"/>
    </source>
</evidence>
<dbReference type="AlphaFoldDB" id="A0A8H6XCR7"/>
<dbReference type="Pfam" id="PF17171">
    <property type="entry name" value="GST_C_6"/>
    <property type="match status" value="1"/>
</dbReference>
<dbReference type="Proteomes" id="UP000620124">
    <property type="component" value="Unassembled WGS sequence"/>
</dbReference>
<gene>
    <name evidence="4" type="ORF">MVEN_02037900</name>
</gene>
<dbReference type="InterPro" id="IPR019564">
    <property type="entry name" value="Sam37/metaxin_N"/>
</dbReference>
<feature type="domain" description="Metaxin glutathione S-transferase" evidence="3">
    <location>
        <begin position="168"/>
        <end position="232"/>
    </location>
</feature>
<dbReference type="EMBL" id="JACAZI010000021">
    <property type="protein sequence ID" value="KAF7338131.1"/>
    <property type="molecule type" value="Genomic_DNA"/>
</dbReference>
<comment type="caution">
    <text evidence="4">The sequence shown here is derived from an EMBL/GenBank/DDBJ whole genome shotgun (WGS) entry which is preliminary data.</text>
</comment>
<comment type="similarity">
    <text evidence="1">Belongs to the metaxin family.</text>
</comment>
<dbReference type="Pfam" id="PF10568">
    <property type="entry name" value="Tom37"/>
    <property type="match status" value="1"/>
</dbReference>
<evidence type="ECO:0000313" key="4">
    <source>
        <dbReference type="EMBL" id="KAF7338131.1"/>
    </source>
</evidence>
<evidence type="ECO:0000259" key="2">
    <source>
        <dbReference type="Pfam" id="PF10568"/>
    </source>
</evidence>
<evidence type="ECO:0000313" key="5">
    <source>
        <dbReference type="Proteomes" id="UP000620124"/>
    </source>
</evidence>
<dbReference type="InterPro" id="IPR036282">
    <property type="entry name" value="Glutathione-S-Trfase_C_sf"/>
</dbReference>
<dbReference type="InterPro" id="IPR033468">
    <property type="entry name" value="Metaxin_GST"/>
</dbReference>
<feature type="domain" description="Mitochondrial outer membrane transport complex Sam37/metaxin N-terminal" evidence="2">
    <location>
        <begin position="64"/>
        <end position="121"/>
    </location>
</feature>
<keyword evidence="5" id="KW-1185">Reference proteome</keyword>
<protein>
    <recommendedName>
        <fullName evidence="6">GST C-terminal domain-containing protein</fullName>
    </recommendedName>
</protein>
<organism evidence="4 5">
    <name type="scientific">Mycena venus</name>
    <dbReference type="NCBI Taxonomy" id="2733690"/>
    <lineage>
        <taxon>Eukaryota</taxon>
        <taxon>Fungi</taxon>
        <taxon>Dikarya</taxon>
        <taxon>Basidiomycota</taxon>
        <taxon>Agaricomycotina</taxon>
        <taxon>Agaricomycetes</taxon>
        <taxon>Agaricomycetidae</taxon>
        <taxon>Agaricales</taxon>
        <taxon>Marasmiineae</taxon>
        <taxon>Mycenaceae</taxon>
        <taxon>Mycena</taxon>
    </lineage>
</organism>
<dbReference type="SUPFAM" id="SSF47616">
    <property type="entry name" value="GST C-terminal domain-like"/>
    <property type="match status" value="1"/>
</dbReference>
<accession>A0A8H6XCR7</accession>
<dbReference type="GO" id="GO:0001401">
    <property type="term" value="C:SAM complex"/>
    <property type="evidence" value="ECO:0007669"/>
    <property type="project" value="InterPro"/>
</dbReference>